<evidence type="ECO:0000313" key="4">
    <source>
        <dbReference type="Proteomes" id="UP000735302"/>
    </source>
</evidence>
<reference evidence="3 4" key="1">
    <citation type="journal article" date="2021" name="Elife">
        <title>Chloroplast acquisition without the gene transfer in kleptoplastic sea slugs, Plakobranchus ocellatus.</title>
        <authorList>
            <person name="Maeda T."/>
            <person name="Takahashi S."/>
            <person name="Yoshida T."/>
            <person name="Shimamura S."/>
            <person name="Takaki Y."/>
            <person name="Nagai Y."/>
            <person name="Toyoda A."/>
            <person name="Suzuki Y."/>
            <person name="Arimoto A."/>
            <person name="Ishii H."/>
            <person name="Satoh N."/>
            <person name="Nishiyama T."/>
            <person name="Hasebe M."/>
            <person name="Maruyama T."/>
            <person name="Minagawa J."/>
            <person name="Obokata J."/>
            <person name="Shigenobu S."/>
        </authorList>
    </citation>
    <scope>NUCLEOTIDE SEQUENCE [LARGE SCALE GENOMIC DNA]</scope>
</reference>
<gene>
    <name evidence="3" type="ORF">PoB_000996700</name>
</gene>
<evidence type="ECO:0000256" key="2">
    <source>
        <dbReference type="SAM" id="Phobius"/>
    </source>
</evidence>
<evidence type="ECO:0000256" key="1">
    <source>
        <dbReference type="SAM" id="MobiDB-lite"/>
    </source>
</evidence>
<keyword evidence="2" id="KW-0472">Membrane</keyword>
<feature type="transmembrane region" description="Helical" evidence="2">
    <location>
        <begin position="21"/>
        <end position="38"/>
    </location>
</feature>
<dbReference type="Proteomes" id="UP000735302">
    <property type="component" value="Unassembled WGS sequence"/>
</dbReference>
<evidence type="ECO:0000313" key="3">
    <source>
        <dbReference type="EMBL" id="GFN83461.1"/>
    </source>
</evidence>
<accession>A0AAV3YKN5</accession>
<keyword evidence="2" id="KW-0812">Transmembrane</keyword>
<keyword evidence="4" id="KW-1185">Reference proteome</keyword>
<feature type="region of interest" description="Disordered" evidence="1">
    <location>
        <begin position="79"/>
        <end position="103"/>
    </location>
</feature>
<organism evidence="3 4">
    <name type="scientific">Plakobranchus ocellatus</name>
    <dbReference type="NCBI Taxonomy" id="259542"/>
    <lineage>
        <taxon>Eukaryota</taxon>
        <taxon>Metazoa</taxon>
        <taxon>Spiralia</taxon>
        <taxon>Lophotrochozoa</taxon>
        <taxon>Mollusca</taxon>
        <taxon>Gastropoda</taxon>
        <taxon>Heterobranchia</taxon>
        <taxon>Euthyneura</taxon>
        <taxon>Panpulmonata</taxon>
        <taxon>Sacoglossa</taxon>
        <taxon>Placobranchoidea</taxon>
        <taxon>Plakobranchidae</taxon>
        <taxon>Plakobranchus</taxon>
    </lineage>
</organism>
<name>A0AAV3YKN5_9GAST</name>
<protein>
    <submittedName>
        <fullName evidence="3">Uncharacterized protein</fullName>
    </submittedName>
</protein>
<sequence>MRLEKEEEQQQQQKQQNAIRVAVTVLILLFLAAILSGVCDSCRKHLPCTILNVKDMHGQSRLGHCAWVWSFDEEKGPNDFLGVGQQSEKGRHSSTLPPDHETDLFCPVISSADDNQTQGQTAVDNIPC</sequence>
<keyword evidence="2" id="KW-1133">Transmembrane helix</keyword>
<comment type="caution">
    <text evidence="3">The sequence shown here is derived from an EMBL/GenBank/DDBJ whole genome shotgun (WGS) entry which is preliminary data.</text>
</comment>
<proteinExistence type="predicted"/>
<dbReference type="AlphaFoldDB" id="A0AAV3YKN5"/>
<dbReference type="EMBL" id="BLXT01001203">
    <property type="protein sequence ID" value="GFN83461.1"/>
    <property type="molecule type" value="Genomic_DNA"/>
</dbReference>